<keyword evidence="8" id="KW-1185">Reference proteome</keyword>
<evidence type="ECO:0000313" key="7">
    <source>
        <dbReference type="EMBL" id="KAK3600267.1"/>
    </source>
</evidence>
<dbReference type="InterPro" id="IPR013783">
    <property type="entry name" value="Ig-like_fold"/>
</dbReference>
<keyword evidence="5" id="KW-0393">Immunoglobulin domain</keyword>
<comment type="caution">
    <text evidence="7">The sequence shown here is derived from an EMBL/GenBank/DDBJ whole genome shotgun (WGS) entry which is preliminary data.</text>
</comment>
<evidence type="ECO:0000259" key="6">
    <source>
        <dbReference type="PROSITE" id="PS50835"/>
    </source>
</evidence>
<keyword evidence="2" id="KW-0472">Membrane</keyword>
<proteinExistence type="predicted"/>
<dbReference type="PANTHER" id="PTHR11640">
    <property type="entry name" value="NEPHRIN"/>
    <property type="match status" value="1"/>
</dbReference>
<dbReference type="Gene3D" id="2.60.40.10">
    <property type="entry name" value="Immunoglobulins"/>
    <property type="match status" value="3"/>
</dbReference>
<dbReference type="InterPro" id="IPR051275">
    <property type="entry name" value="Cell_adhesion_signaling"/>
</dbReference>
<name>A0AAE0SY78_9BIVA</name>
<gene>
    <name evidence="7" type="ORF">CHS0354_039082</name>
</gene>
<dbReference type="Pfam" id="PF13927">
    <property type="entry name" value="Ig_3"/>
    <property type="match status" value="1"/>
</dbReference>
<comment type="subcellular location">
    <subcellularLocation>
        <location evidence="1">Membrane</location>
        <topology evidence="1">Single-pass type I membrane protein</topology>
    </subcellularLocation>
</comment>
<feature type="domain" description="Ig-like" evidence="6">
    <location>
        <begin position="116"/>
        <end position="214"/>
    </location>
</feature>
<evidence type="ECO:0000256" key="3">
    <source>
        <dbReference type="ARBA" id="ARBA00023157"/>
    </source>
</evidence>
<dbReference type="InterPro" id="IPR003599">
    <property type="entry name" value="Ig_sub"/>
</dbReference>
<evidence type="ECO:0000256" key="1">
    <source>
        <dbReference type="ARBA" id="ARBA00004479"/>
    </source>
</evidence>
<dbReference type="Proteomes" id="UP001195483">
    <property type="component" value="Unassembled WGS sequence"/>
</dbReference>
<reference evidence="7" key="2">
    <citation type="journal article" date="2021" name="Genome Biol. Evol.">
        <title>Developing a high-quality reference genome for a parasitic bivalve with doubly uniparental inheritance (Bivalvia: Unionida).</title>
        <authorList>
            <person name="Smith C.H."/>
        </authorList>
    </citation>
    <scope>NUCLEOTIDE SEQUENCE</scope>
    <source>
        <strain evidence="7">CHS0354</strain>
        <tissue evidence="7">Mantle</tissue>
    </source>
</reference>
<feature type="domain" description="Ig-like" evidence="6">
    <location>
        <begin position="5"/>
        <end position="95"/>
    </location>
</feature>
<evidence type="ECO:0000256" key="5">
    <source>
        <dbReference type="ARBA" id="ARBA00023319"/>
    </source>
</evidence>
<dbReference type="GO" id="GO:0005886">
    <property type="term" value="C:plasma membrane"/>
    <property type="evidence" value="ECO:0007669"/>
    <property type="project" value="TreeGrafter"/>
</dbReference>
<dbReference type="SUPFAM" id="SSF48726">
    <property type="entry name" value="Immunoglobulin"/>
    <property type="match status" value="4"/>
</dbReference>
<reference evidence="7" key="3">
    <citation type="submission" date="2023-05" db="EMBL/GenBank/DDBJ databases">
        <authorList>
            <person name="Smith C.H."/>
        </authorList>
    </citation>
    <scope>NUCLEOTIDE SEQUENCE</scope>
    <source>
        <strain evidence="7">CHS0354</strain>
        <tissue evidence="7">Mantle</tissue>
    </source>
</reference>
<keyword evidence="4" id="KW-0325">Glycoprotein</keyword>
<feature type="domain" description="Ig-like" evidence="6">
    <location>
        <begin position="221"/>
        <end position="307"/>
    </location>
</feature>
<dbReference type="AlphaFoldDB" id="A0AAE0SY78"/>
<reference evidence="7" key="1">
    <citation type="journal article" date="2021" name="Genome Biol. Evol.">
        <title>A High-Quality Reference Genome for a Parasitic Bivalve with Doubly Uniparental Inheritance (Bivalvia: Unionida).</title>
        <authorList>
            <person name="Smith C.H."/>
        </authorList>
    </citation>
    <scope>NUCLEOTIDE SEQUENCE</scope>
    <source>
        <strain evidence="7">CHS0354</strain>
    </source>
</reference>
<protein>
    <recommendedName>
        <fullName evidence="6">Ig-like domain-containing protein</fullName>
    </recommendedName>
</protein>
<dbReference type="PANTHER" id="PTHR11640:SF31">
    <property type="entry name" value="IRREGULAR CHIASM C-ROUGHEST PROTEIN-RELATED"/>
    <property type="match status" value="1"/>
</dbReference>
<dbReference type="InterPro" id="IPR036179">
    <property type="entry name" value="Ig-like_dom_sf"/>
</dbReference>
<dbReference type="GO" id="GO:0098609">
    <property type="term" value="P:cell-cell adhesion"/>
    <property type="evidence" value="ECO:0007669"/>
    <property type="project" value="TreeGrafter"/>
</dbReference>
<dbReference type="SMART" id="SM00409">
    <property type="entry name" value="IG"/>
    <property type="match status" value="4"/>
</dbReference>
<evidence type="ECO:0000256" key="4">
    <source>
        <dbReference type="ARBA" id="ARBA00023180"/>
    </source>
</evidence>
<dbReference type="EMBL" id="JAEAOA010002277">
    <property type="protein sequence ID" value="KAK3600267.1"/>
    <property type="molecule type" value="Genomic_DNA"/>
</dbReference>
<dbReference type="GO" id="GO:0050839">
    <property type="term" value="F:cell adhesion molecule binding"/>
    <property type="evidence" value="ECO:0007669"/>
    <property type="project" value="TreeGrafter"/>
</dbReference>
<dbReference type="InterPro" id="IPR007110">
    <property type="entry name" value="Ig-like_dom"/>
</dbReference>
<evidence type="ECO:0000256" key="2">
    <source>
        <dbReference type="ARBA" id="ARBA00023136"/>
    </source>
</evidence>
<sequence length="403" mass="44192">MTASPILIPNGPVYITDGGSLNLTCEIDQDVAAVTWIRNDVSIMQITNTTVCSFGNLSSLDTYNYSVTCDQQKRFSMVKYRVNSSDDNTTWCCQMYSLNYTDLGTSLMVIVLMHVPVCSVKLLNGTTLTLIENQSAVFVCETNECRPSAAIYWMMDGINITGYPNNVTEISVGSDLFVSRGILTYTGQRVDNRKSLTCGAYNGPDSVQMSGNLTIIIYYPPSIQGLASLYKVIEYQRLNVTCQVSSNPSPDWIFWTPTGEGSEPSRLYFSTVSRNNSGTYSCTAQNTMTPTDGIQQNGTNTSQMQVDVLYAAKITKFVAKGNISEMLENSSIVLYCHVESNPYSVISLYFGDVLISTIQDSHELMHNATVGCLDSGKYICSATNSVMNGVTASAEIHLTVQCE</sequence>
<dbReference type="PROSITE" id="PS50835">
    <property type="entry name" value="IG_LIKE"/>
    <property type="match status" value="3"/>
</dbReference>
<evidence type="ECO:0000313" key="8">
    <source>
        <dbReference type="Proteomes" id="UP001195483"/>
    </source>
</evidence>
<organism evidence="7 8">
    <name type="scientific">Potamilus streckersoni</name>
    <dbReference type="NCBI Taxonomy" id="2493646"/>
    <lineage>
        <taxon>Eukaryota</taxon>
        <taxon>Metazoa</taxon>
        <taxon>Spiralia</taxon>
        <taxon>Lophotrochozoa</taxon>
        <taxon>Mollusca</taxon>
        <taxon>Bivalvia</taxon>
        <taxon>Autobranchia</taxon>
        <taxon>Heteroconchia</taxon>
        <taxon>Palaeoheterodonta</taxon>
        <taxon>Unionida</taxon>
        <taxon>Unionoidea</taxon>
        <taxon>Unionidae</taxon>
        <taxon>Ambleminae</taxon>
        <taxon>Lampsilini</taxon>
        <taxon>Potamilus</taxon>
    </lineage>
</organism>
<dbReference type="GO" id="GO:0005911">
    <property type="term" value="C:cell-cell junction"/>
    <property type="evidence" value="ECO:0007669"/>
    <property type="project" value="TreeGrafter"/>
</dbReference>
<accession>A0AAE0SY78</accession>
<keyword evidence="3" id="KW-1015">Disulfide bond</keyword>
<dbReference type="SMART" id="SM00408">
    <property type="entry name" value="IGc2"/>
    <property type="match status" value="2"/>
</dbReference>
<dbReference type="InterPro" id="IPR003598">
    <property type="entry name" value="Ig_sub2"/>
</dbReference>